<dbReference type="Proteomes" id="UP001234297">
    <property type="component" value="Chromosome 10"/>
</dbReference>
<organism evidence="1 2">
    <name type="scientific">Persea americana</name>
    <name type="common">Avocado</name>
    <dbReference type="NCBI Taxonomy" id="3435"/>
    <lineage>
        <taxon>Eukaryota</taxon>
        <taxon>Viridiplantae</taxon>
        <taxon>Streptophyta</taxon>
        <taxon>Embryophyta</taxon>
        <taxon>Tracheophyta</taxon>
        <taxon>Spermatophyta</taxon>
        <taxon>Magnoliopsida</taxon>
        <taxon>Magnoliidae</taxon>
        <taxon>Laurales</taxon>
        <taxon>Lauraceae</taxon>
        <taxon>Persea</taxon>
    </lineage>
</organism>
<comment type="caution">
    <text evidence="1">The sequence shown here is derived from an EMBL/GenBank/DDBJ whole genome shotgun (WGS) entry which is preliminary data.</text>
</comment>
<dbReference type="EMBL" id="CM056818">
    <property type="protein sequence ID" value="KAJ8621834.1"/>
    <property type="molecule type" value="Genomic_DNA"/>
</dbReference>
<evidence type="ECO:0000313" key="1">
    <source>
        <dbReference type="EMBL" id="KAJ8621834.1"/>
    </source>
</evidence>
<evidence type="ECO:0000313" key="2">
    <source>
        <dbReference type="Proteomes" id="UP001234297"/>
    </source>
</evidence>
<accession>A0ACC2KL11</accession>
<protein>
    <submittedName>
        <fullName evidence="1">Uncharacterized protein</fullName>
    </submittedName>
</protein>
<name>A0ACC2KL11_PERAE</name>
<gene>
    <name evidence="1" type="ORF">MRB53_030363</name>
</gene>
<proteinExistence type="predicted"/>
<sequence length="362" mass="41357">MGQKKDRREYFKSYYKTLSDEKKEELRKKKREAYKRKKLVNVLHAKVSSSTKITFGDTFTILKSYYISIVSVRLARPEYKFGDTKFQWSINNQSHVEEVIEEGEDIKGNTYNFVPLSDISDSNSEAEIDIIVVVLEILPPKIVKSGTLTLQQLLLADSNLTRITLSTWNNMMSTEIEALSKALDTNPIIIVTRTKLSIYNRIAGLNTRASSTIIIDPQIPEATLLRTWCSNHEDDLNQLRKNKHHTSTANTSKTATVDIHEVLTLEKLDTVLLIKASILIHDLQQKFWYMGCSYYKTKTVAKHNDAISCSCPHKDATAQPWFRVVAKLSNSTRIISATLFGNEMKKLTSCTPIQMMHLFEEL</sequence>
<reference evidence="1 2" key="1">
    <citation type="journal article" date="2022" name="Hortic Res">
        <title>A haplotype resolved chromosomal level avocado genome allows analysis of novel avocado genes.</title>
        <authorList>
            <person name="Nath O."/>
            <person name="Fletcher S.J."/>
            <person name="Hayward A."/>
            <person name="Shaw L.M."/>
            <person name="Masouleh A.K."/>
            <person name="Furtado A."/>
            <person name="Henry R.J."/>
            <person name="Mitter N."/>
        </authorList>
    </citation>
    <scope>NUCLEOTIDE SEQUENCE [LARGE SCALE GENOMIC DNA]</scope>
    <source>
        <strain evidence="2">cv. Hass</strain>
    </source>
</reference>
<keyword evidence="2" id="KW-1185">Reference proteome</keyword>